<dbReference type="Gene3D" id="3.30.460.10">
    <property type="entry name" value="Beta Polymerase, domain 2"/>
    <property type="match status" value="1"/>
</dbReference>
<keyword evidence="4 11" id="KW-0808">Transferase</keyword>
<keyword evidence="7" id="KW-0479">Metal-binding</keyword>
<evidence type="ECO:0000256" key="12">
    <source>
        <dbReference type="SAM" id="Phobius"/>
    </source>
</evidence>
<name>A0A401ICA7_APHSA</name>
<keyword evidence="9" id="KW-0460">Magnesium</keyword>
<evidence type="ECO:0000256" key="1">
    <source>
        <dbReference type="ARBA" id="ARBA00001946"/>
    </source>
</evidence>
<evidence type="ECO:0000256" key="10">
    <source>
        <dbReference type="ARBA" id="ARBA00022884"/>
    </source>
</evidence>
<dbReference type="PANTHER" id="PTHR47545:SF2">
    <property type="entry name" value="CC-ADDING TRNA NUCLEOTIDYLTRANSFERASE"/>
    <property type="match status" value="1"/>
</dbReference>
<dbReference type="InterPro" id="IPR032810">
    <property type="entry name" value="CCA-adding_enz_C"/>
</dbReference>
<dbReference type="AlphaFoldDB" id="A0A401ICA7"/>
<dbReference type="RefSeq" id="WP_124970087.1">
    <property type="nucleotide sequence ID" value="NZ_BDQK01000001.1"/>
</dbReference>
<accession>A0A401ICA7</accession>
<evidence type="ECO:0000259" key="14">
    <source>
        <dbReference type="Pfam" id="PF12627"/>
    </source>
</evidence>
<dbReference type="OrthoDB" id="9805698at2"/>
<dbReference type="Pfam" id="PF13735">
    <property type="entry name" value="tRNA_NucTran2_2"/>
    <property type="match status" value="1"/>
</dbReference>
<keyword evidence="12" id="KW-0472">Membrane</keyword>
<dbReference type="Pfam" id="PF01743">
    <property type="entry name" value="PolyA_pol"/>
    <property type="match status" value="1"/>
</dbReference>
<dbReference type="CDD" id="cd05398">
    <property type="entry name" value="NT_ClassII-CCAase"/>
    <property type="match status" value="1"/>
</dbReference>
<evidence type="ECO:0000259" key="15">
    <source>
        <dbReference type="Pfam" id="PF13735"/>
    </source>
</evidence>
<evidence type="ECO:0000256" key="8">
    <source>
        <dbReference type="ARBA" id="ARBA00022741"/>
    </source>
</evidence>
<gene>
    <name evidence="16" type="ORF">AsFPU1_0288</name>
</gene>
<evidence type="ECO:0000256" key="3">
    <source>
        <dbReference type="ARBA" id="ARBA00022555"/>
    </source>
</evidence>
<evidence type="ECO:0000259" key="13">
    <source>
        <dbReference type="Pfam" id="PF01743"/>
    </source>
</evidence>
<dbReference type="Proteomes" id="UP000287247">
    <property type="component" value="Unassembled WGS sequence"/>
</dbReference>
<evidence type="ECO:0000313" key="16">
    <source>
        <dbReference type="EMBL" id="GBF78897.1"/>
    </source>
</evidence>
<sequence length="433" mass="49320">MTTLQNTVINLSPDSLPFSLDWLSPQACLVGGAVRDALLQCHRPYLDLDFVLPKLAIDTARNMAKHYQAGFVVLDADRHIARVIFKQGTVDFAQQEGETLEKDLQRRDFTINAIAYNFHEQKLIDPLQGLRDLEQGILRMVSPKNLQDDPLRLLRAYRQGAQLNFTIEPKTRETIQQLAPLIHRVAAERVQSELGYLLGNIQGTKWLIEVAHDGLLKSWFNQLTEDKLQQLVQIDKAIQFLRESLGQDDFKQLFDYSLDNYQYYTETIQRAKLACLVSNDPQKAELELINLKYSRGDIRAVTKALTYLPQLQESSGKMSLRNLYFLFLGVGNVFPVMAILALAMGINSLNIIELIYRYLDPKDQVAHPHPLVNGNDLINNLQMKPSRKIGQLLTEIQIAHIEGKISTVEEALQFAQCYTKTSKNNDDVDDIIE</sequence>
<dbReference type="InterPro" id="IPR032828">
    <property type="entry name" value="PolyA_RNA-bd"/>
</dbReference>
<comment type="caution">
    <text evidence="16">The sequence shown here is derived from an EMBL/GenBank/DDBJ whole genome shotgun (WGS) entry which is preliminary data.</text>
</comment>
<evidence type="ECO:0000256" key="7">
    <source>
        <dbReference type="ARBA" id="ARBA00022723"/>
    </source>
</evidence>
<reference evidence="17" key="1">
    <citation type="submission" date="2017-05" db="EMBL/GenBank/DDBJ databases">
        <title>Physiological properties and genetic analysis related to exopolysaccharide production of fresh-water unicellular cyanobacterium Aphanothece sacrum, Suizenji Nori, that has been cultured as a food source in Japan.</title>
        <authorList>
            <person name="Kanesaki Y."/>
            <person name="Yoshikawa S."/>
            <person name="Ohki K."/>
        </authorList>
    </citation>
    <scope>NUCLEOTIDE SEQUENCE [LARGE SCALE GENOMIC DNA]</scope>
    <source>
        <strain evidence="17">FPU1</strain>
    </source>
</reference>
<keyword evidence="5" id="KW-0819">tRNA processing</keyword>
<evidence type="ECO:0000256" key="9">
    <source>
        <dbReference type="ARBA" id="ARBA00022842"/>
    </source>
</evidence>
<keyword evidence="8" id="KW-0547">Nucleotide-binding</keyword>
<dbReference type="InterPro" id="IPR002646">
    <property type="entry name" value="PolA_pol_head_dom"/>
</dbReference>
<feature type="domain" description="Poly A polymerase head" evidence="13">
    <location>
        <begin position="29"/>
        <end position="139"/>
    </location>
</feature>
<evidence type="ECO:0000313" key="17">
    <source>
        <dbReference type="Proteomes" id="UP000287247"/>
    </source>
</evidence>
<dbReference type="EMBL" id="BDQK01000001">
    <property type="protein sequence ID" value="GBF78897.1"/>
    <property type="molecule type" value="Genomic_DNA"/>
</dbReference>
<organism evidence="16 17">
    <name type="scientific">Aphanothece sacrum FPU1</name>
    <dbReference type="NCBI Taxonomy" id="1920663"/>
    <lineage>
        <taxon>Bacteria</taxon>
        <taxon>Bacillati</taxon>
        <taxon>Cyanobacteriota</taxon>
        <taxon>Cyanophyceae</taxon>
        <taxon>Oscillatoriophycideae</taxon>
        <taxon>Chroococcales</taxon>
        <taxon>Aphanothecaceae</taxon>
        <taxon>Aphanothece</taxon>
    </lineage>
</organism>
<feature type="domain" description="tRNA nucleotidyltransferase/poly(A) polymerase RNA and SrmB- binding" evidence="14">
    <location>
        <begin position="164"/>
        <end position="224"/>
    </location>
</feature>
<feature type="transmembrane region" description="Helical" evidence="12">
    <location>
        <begin position="323"/>
        <end position="346"/>
    </location>
</feature>
<dbReference type="PANTHER" id="PTHR47545">
    <property type="entry name" value="MULTIFUNCTIONAL CCA PROTEIN"/>
    <property type="match status" value="1"/>
</dbReference>
<dbReference type="SUPFAM" id="SSF81301">
    <property type="entry name" value="Nucleotidyltransferase"/>
    <property type="match status" value="1"/>
</dbReference>
<evidence type="ECO:0000256" key="4">
    <source>
        <dbReference type="ARBA" id="ARBA00022679"/>
    </source>
</evidence>
<feature type="domain" description="CCA-adding enzyme C-terminal" evidence="15">
    <location>
        <begin position="266"/>
        <end position="413"/>
    </location>
</feature>
<dbReference type="GO" id="GO:0000166">
    <property type="term" value="F:nucleotide binding"/>
    <property type="evidence" value="ECO:0007669"/>
    <property type="project" value="UniProtKB-KW"/>
</dbReference>
<dbReference type="Pfam" id="PF12627">
    <property type="entry name" value="PolyA_pol_RNAbd"/>
    <property type="match status" value="1"/>
</dbReference>
<evidence type="ECO:0000256" key="11">
    <source>
        <dbReference type="RuleBase" id="RU003953"/>
    </source>
</evidence>
<proteinExistence type="inferred from homology"/>
<keyword evidence="12" id="KW-1133">Transmembrane helix</keyword>
<protein>
    <submittedName>
        <fullName evidence="16">Poly(A) polymerase</fullName>
    </submittedName>
</protein>
<keyword evidence="6" id="KW-0548">Nucleotidyltransferase</keyword>
<evidence type="ECO:0000256" key="6">
    <source>
        <dbReference type="ARBA" id="ARBA00022695"/>
    </source>
</evidence>
<dbReference type="SUPFAM" id="SSF81891">
    <property type="entry name" value="Poly A polymerase C-terminal region-like"/>
    <property type="match status" value="1"/>
</dbReference>
<keyword evidence="10 11" id="KW-0694">RNA-binding</keyword>
<keyword evidence="3" id="KW-0820">tRNA-binding</keyword>
<keyword evidence="17" id="KW-1185">Reference proteome</keyword>
<dbReference type="InterPro" id="IPR050124">
    <property type="entry name" value="tRNA_CCA-adding_enzyme"/>
</dbReference>
<comment type="similarity">
    <text evidence="2 11">Belongs to the tRNA nucleotidyltransferase/poly(A) polymerase family.</text>
</comment>
<dbReference type="GO" id="GO:0016779">
    <property type="term" value="F:nucleotidyltransferase activity"/>
    <property type="evidence" value="ECO:0007669"/>
    <property type="project" value="UniProtKB-KW"/>
</dbReference>
<dbReference type="GO" id="GO:0008033">
    <property type="term" value="P:tRNA processing"/>
    <property type="evidence" value="ECO:0007669"/>
    <property type="project" value="UniProtKB-KW"/>
</dbReference>
<comment type="cofactor">
    <cofactor evidence="1">
        <name>Mg(2+)</name>
        <dbReference type="ChEBI" id="CHEBI:18420"/>
    </cofactor>
</comment>
<dbReference type="GO" id="GO:0000049">
    <property type="term" value="F:tRNA binding"/>
    <property type="evidence" value="ECO:0007669"/>
    <property type="project" value="UniProtKB-KW"/>
</dbReference>
<dbReference type="InterPro" id="IPR043519">
    <property type="entry name" value="NT_sf"/>
</dbReference>
<dbReference type="Gene3D" id="1.10.3090.10">
    <property type="entry name" value="cca-adding enzyme, domain 2"/>
    <property type="match status" value="1"/>
</dbReference>
<evidence type="ECO:0000256" key="2">
    <source>
        <dbReference type="ARBA" id="ARBA00007265"/>
    </source>
</evidence>
<keyword evidence="12" id="KW-0812">Transmembrane</keyword>
<evidence type="ECO:0000256" key="5">
    <source>
        <dbReference type="ARBA" id="ARBA00022694"/>
    </source>
</evidence>
<dbReference type="GO" id="GO:0046872">
    <property type="term" value="F:metal ion binding"/>
    <property type="evidence" value="ECO:0007669"/>
    <property type="project" value="UniProtKB-KW"/>
</dbReference>